<feature type="non-terminal residue" evidence="1">
    <location>
        <position position="158"/>
    </location>
</feature>
<gene>
    <name evidence="1" type="ORF">K488DRAFT_88909</name>
</gene>
<accession>A0ACB8QC07</accession>
<evidence type="ECO:0000313" key="1">
    <source>
        <dbReference type="EMBL" id="KAI0029243.1"/>
    </source>
</evidence>
<name>A0ACB8QC07_9AGAM</name>
<evidence type="ECO:0000313" key="2">
    <source>
        <dbReference type="Proteomes" id="UP000814128"/>
    </source>
</evidence>
<protein>
    <submittedName>
        <fullName evidence="1">Uncharacterized protein</fullName>
    </submittedName>
</protein>
<organism evidence="1 2">
    <name type="scientific">Vararia minispora EC-137</name>
    <dbReference type="NCBI Taxonomy" id="1314806"/>
    <lineage>
        <taxon>Eukaryota</taxon>
        <taxon>Fungi</taxon>
        <taxon>Dikarya</taxon>
        <taxon>Basidiomycota</taxon>
        <taxon>Agaricomycotina</taxon>
        <taxon>Agaricomycetes</taxon>
        <taxon>Russulales</taxon>
        <taxon>Lachnocladiaceae</taxon>
        <taxon>Vararia</taxon>
    </lineage>
</organism>
<sequence length="158" mass="17649">MAGTVSKIVLYDGFRNADISERPTSSKTISVRLALSVKGILHKTFWVDWPDIAAEAIKVGAPPTGERDGKPRYTVPFIYDPTTRRAISDSQIIIAYLETQYPDTPRLFPQRTRALQAAFVQQGGPHSIERRLLDAAVPLNLPPLMSAMTPRAQEYIER</sequence>
<reference evidence="1" key="1">
    <citation type="submission" date="2021-02" db="EMBL/GenBank/DDBJ databases">
        <authorList>
            <consortium name="DOE Joint Genome Institute"/>
            <person name="Ahrendt S."/>
            <person name="Looney B.P."/>
            <person name="Miyauchi S."/>
            <person name="Morin E."/>
            <person name="Drula E."/>
            <person name="Courty P.E."/>
            <person name="Chicoki N."/>
            <person name="Fauchery L."/>
            <person name="Kohler A."/>
            <person name="Kuo A."/>
            <person name="Labutti K."/>
            <person name="Pangilinan J."/>
            <person name="Lipzen A."/>
            <person name="Riley R."/>
            <person name="Andreopoulos W."/>
            <person name="He G."/>
            <person name="Johnson J."/>
            <person name="Barry K.W."/>
            <person name="Grigoriev I.V."/>
            <person name="Nagy L."/>
            <person name="Hibbett D."/>
            <person name="Henrissat B."/>
            <person name="Matheny P.B."/>
            <person name="Labbe J."/>
            <person name="Martin F."/>
        </authorList>
    </citation>
    <scope>NUCLEOTIDE SEQUENCE</scope>
    <source>
        <strain evidence="1">EC-137</strain>
    </source>
</reference>
<dbReference type="Proteomes" id="UP000814128">
    <property type="component" value="Unassembled WGS sequence"/>
</dbReference>
<reference evidence="1" key="2">
    <citation type="journal article" date="2022" name="New Phytol.">
        <title>Evolutionary transition to the ectomycorrhizal habit in the genomes of a hyperdiverse lineage of mushroom-forming fungi.</title>
        <authorList>
            <person name="Looney B."/>
            <person name="Miyauchi S."/>
            <person name="Morin E."/>
            <person name="Drula E."/>
            <person name="Courty P.E."/>
            <person name="Kohler A."/>
            <person name="Kuo A."/>
            <person name="LaButti K."/>
            <person name="Pangilinan J."/>
            <person name="Lipzen A."/>
            <person name="Riley R."/>
            <person name="Andreopoulos W."/>
            <person name="He G."/>
            <person name="Johnson J."/>
            <person name="Nolan M."/>
            <person name="Tritt A."/>
            <person name="Barry K.W."/>
            <person name="Grigoriev I.V."/>
            <person name="Nagy L.G."/>
            <person name="Hibbett D."/>
            <person name="Henrissat B."/>
            <person name="Matheny P.B."/>
            <person name="Labbe J."/>
            <person name="Martin F.M."/>
        </authorList>
    </citation>
    <scope>NUCLEOTIDE SEQUENCE</scope>
    <source>
        <strain evidence="1">EC-137</strain>
    </source>
</reference>
<keyword evidence="2" id="KW-1185">Reference proteome</keyword>
<dbReference type="EMBL" id="MU273688">
    <property type="protein sequence ID" value="KAI0029243.1"/>
    <property type="molecule type" value="Genomic_DNA"/>
</dbReference>
<proteinExistence type="predicted"/>
<comment type="caution">
    <text evidence="1">The sequence shown here is derived from an EMBL/GenBank/DDBJ whole genome shotgun (WGS) entry which is preliminary data.</text>
</comment>